<protein>
    <submittedName>
        <fullName evidence="1">Uncharacterized protein</fullName>
    </submittedName>
</protein>
<dbReference type="AlphaFoldDB" id="A0A1M4VJP9"/>
<dbReference type="EMBL" id="FQUP01000001">
    <property type="protein sequence ID" value="SHE69067.1"/>
    <property type="molecule type" value="Genomic_DNA"/>
</dbReference>
<accession>A0A1M4VJP9</accession>
<reference evidence="1 2" key="1">
    <citation type="submission" date="2016-11" db="EMBL/GenBank/DDBJ databases">
        <authorList>
            <person name="Jaros S."/>
            <person name="Januszkiewicz K."/>
            <person name="Wedrychowicz H."/>
        </authorList>
    </citation>
    <scope>NUCLEOTIDE SEQUENCE [LARGE SCALE GENOMIC DNA]</scope>
    <source>
        <strain evidence="1 2">DSM 19436</strain>
    </source>
</reference>
<evidence type="ECO:0000313" key="1">
    <source>
        <dbReference type="EMBL" id="SHE69067.1"/>
    </source>
</evidence>
<sequence length="91" mass="10009">MKAGAGTRFRLRRVKTTAPDPSQIYRVTLDGRTVGTIIEHKLPSYHVTWSVTAIVGRPPGVQNGMAASLEAAMNDWREMWEKVEAGPHGPP</sequence>
<proteinExistence type="predicted"/>
<dbReference type="STRING" id="1122133.SAMN02745157_0720"/>
<dbReference type="RefSeq" id="WP_073051399.1">
    <property type="nucleotide sequence ID" value="NZ_FQUP01000001.1"/>
</dbReference>
<organism evidence="1 2">
    <name type="scientific">Kaistia soli DSM 19436</name>
    <dbReference type="NCBI Taxonomy" id="1122133"/>
    <lineage>
        <taxon>Bacteria</taxon>
        <taxon>Pseudomonadati</taxon>
        <taxon>Pseudomonadota</taxon>
        <taxon>Alphaproteobacteria</taxon>
        <taxon>Hyphomicrobiales</taxon>
        <taxon>Kaistiaceae</taxon>
        <taxon>Kaistia</taxon>
    </lineage>
</organism>
<keyword evidence="2" id="KW-1185">Reference proteome</keyword>
<dbReference type="Proteomes" id="UP000184485">
    <property type="component" value="Unassembled WGS sequence"/>
</dbReference>
<evidence type="ECO:0000313" key="2">
    <source>
        <dbReference type="Proteomes" id="UP000184485"/>
    </source>
</evidence>
<gene>
    <name evidence="1" type="ORF">SAMN02745157_0720</name>
</gene>
<name>A0A1M4VJP9_9HYPH</name>